<reference evidence="2 3" key="1">
    <citation type="submission" date="2021-02" db="EMBL/GenBank/DDBJ databases">
        <title>Porcisia hertigi Genome sequencing and assembly.</title>
        <authorList>
            <person name="Almutairi H."/>
            <person name="Gatherer D."/>
        </authorList>
    </citation>
    <scope>NUCLEOTIDE SEQUENCE [LARGE SCALE GENOMIC DNA]</scope>
    <source>
        <strain evidence="2 3">C119</strain>
    </source>
</reference>
<dbReference type="GeneID" id="94289271"/>
<keyword evidence="3" id="KW-1185">Reference proteome</keyword>
<dbReference type="RefSeq" id="XP_067755984.1">
    <property type="nucleotide sequence ID" value="XM_067899194.1"/>
</dbReference>
<evidence type="ECO:0000313" key="2">
    <source>
        <dbReference type="EMBL" id="KAG5501361.1"/>
    </source>
</evidence>
<comment type="caution">
    <text evidence="2">The sequence shown here is derived from an EMBL/GenBank/DDBJ whole genome shotgun (WGS) entry which is preliminary data.</text>
</comment>
<name>A0A836HYH8_9TRYP</name>
<proteinExistence type="predicted"/>
<evidence type="ECO:0000256" key="1">
    <source>
        <dbReference type="SAM" id="SignalP"/>
    </source>
</evidence>
<dbReference type="OrthoDB" id="272466at2759"/>
<keyword evidence="1" id="KW-0732">Signal</keyword>
<evidence type="ECO:0000313" key="3">
    <source>
        <dbReference type="Proteomes" id="UP000674318"/>
    </source>
</evidence>
<dbReference type="Proteomes" id="UP000674318">
    <property type="component" value="Unassembled WGS sequence"/>
</dbReference>
<feature type="chain" id="PRO_5032690885" evidence="1">
    <location>
        <begin position="21"/>
        <end position="283"/>
    </location>
</feature>
<feature type="signal peptide" evidence="1">
    <location>
        <begin position="1"/>
        <end position="20"/>
    </location>
</feature>
<dbReference type="AlphaFoldDB" id="A0A836HYH8"/>
<organism evidence="2 3">
    <name type="scientific">Porcisia hertigi</name>
    <dbReference type="NCBI Taxonomy" id="2761500"/>
    <lineage>
        <taxon>Eukaryota</taxon>
        <taxon>Discoba</taxon>
        <taxon>Euglenozoa</taxon>
        <taxon>Kinetoplastea</taxon>
        <taxon>Metakinetoplastina</taxon>
        <taxon>Trypanosomatida</taxon>
        <taxon>Trypanosomatidae</taxon>
        <taxon>Leishmaniinae</taxon>
        <taxon>Porcisia</taxon>
    </lineage>
</organism>
<protein>
    <submittedName>
        <fullName evidence="2">Uncharacterized protein</fullName>
    </submittedName>
</protein>
<sequence length="283" mass="31081">MAHPLMLLLSLLVLFVPATAHEFHLPADIYENAAGEWSVEVLSSCRSPLLGVVTFQNTTAVVDWQEEGAPEMTISGQSAVPSLSMSALADFLTKDGHELSYTVCEHQENYLGTPQRPVQVADMTTTYMRTYSGELNSPPGGSTCDGTSQRSVFIQALGAPFKTTNNKAWRVQEALYAIEIIIDTRGVKGACVGKRNTGALDSVLESKKVSRKRRAHRLLNSGVVVSKADEMTAENGIVTLRFIRRTSSVQSWFLRYNSPIVFAIVFITYRGVHAFFSARASRS</sequence>
<gene>
    <name evidence="2" type="ORF">JKF63_03173</name>
</gene>
<dbReference type="KEGG" id="phet:94289271"/>
<accession>A0A836HYH8</accession>
<dbReference type="EMBL" id="JAFJZO010000027">
    <property type="protein sequence ID" value="KAG5501361.1"/>
    <property type="molecule type" value="Genomic_DNA"/>
</dbReference>